<gene>
    <name evidence="1" type="ORF">METEAL_23900</name>
</gene>
<dbReference type="KEGG" id="msil:METEAL_23900"/>
<dbReference type="Proteomes" id="UP001238179">
    <property type="component" value="Chromosome"/>
</dbReference>
<proteinExistence type="predicted"/>
<dbReference type="SUPFAM" id="SSF53850">
    <property type="entry name" value="Periplasmic binding protein-like II"/>
    <property type="match status" value="1"/>
</dbReference>
<dbReference type="AlphaFoldDB" id="A0AA48GWM6"/>
<evidence type="ECO:0008006" key="3">
    <source>
        <dbReference type="Google" id="ProtNLM"/>
    </source>
</evidence>
<protein>
    <recommendedName>
        <fullName evidence="3">Phosphate ABC transporter substrate-binding protein</fullName>
    </recommendedName>
</protein>
<dbReference type="Gene3D" id="3.40.190.10">
    <property type="entry name" value="Periplasmic binding protein-like II"/>
    <property type="match status" value="1"/>
</dbReference>
<evidence type="ECO:0000313" key="1">
    <source>
        <dbReference type="EMBL" id="BDU73216.1"/>
    </source>
</evidence>
<name>A0AA48GWM6_9BACT</name>
<organism evidence="1 2">
    <name type="scientific">Mesoterricola silvestris</name>
    <dbReference type="NCBI Taxonomy" id="2927979"/>
    <lineage>
        <taxon>Bacteria</taxon>
        <taxon>Pseudomonadati</taxon>
        <taxon>Acidobacteriota</taxon>
        <taxon>Holophagae</taxon>
        <taxon>Holophagales</taxon>
        <taxon>Holophagaceae</taxon>
        <taxon>Mesoterricola</taxon>
    </lineage>
</organism>
<reference evidence="2" key="1">
    <citation type="journal article" date="2023" name="Int. J. Syst. Evol. Microbiol.">
        <title>Mesoterricola silvestris gen. nov., sp. nov., Mesoterricola sediminis sp. nov., Geothrix oryzae sp. nov., Geothrix edaphica sp. nov., Geothrix rubra sp. nov., and Geothrix limicola sp. nov., six novel members of Acidobacteriota isolated from soils.</title>
        <authorList>
            <person name="Itoh H."/>
            <person name="Sugisawa Y."/>
            <person name="Mise K."/>
            <person name="Xu Z."/>
            <person name="Kuniyasu M."/>
            <person name="Ushijima N."/>
            <person name="Kawano K."/>
            <person name="Kobayashi E."/>
            <person name="Shiratori Y."/>
            <person name="Masuda Y."/>
            <person name="Senoo K."/>
        </authorList>
    </citation>
    <scope>NUCLEOTIDE SEQUENCE [LARGE SCALE GENOMIC DNA]</scope>
    <source>
        <strain evidence="2">W79</strain>
    </source>
</reference>
<evidence type="ECO:0000313" key="2">
    <source>
        <dbReference type="Proteomes" id="UP001238179"/>
    </source>
</evidence>
<accession>A0AA48GWM6</accession>
<keyword evidence="2" id="KW-1185">Reference proteome</keyword>
<dbReference type="EMBL" id="AP027080">
    <property type="protein sequence ID" value="BDU73216.1"/>
    <property type="molecule type" value="Genomic_DNA"/>
</dbReference>
<dbReference type="RefSeq" id="WP_316411858.1">
    <property type="nucleotide sequence ID" value="NZ_AP027080.1"/>
</dbReference>
<sequence length="142" mass="15850">MRRLLLALALGAALRGQEPLAVIVNPESGVSRLSRTEATNLFMGRTRRLPSGLVALPVEQIHPEGPRARFYEILANLPLPQVRAFWARLYFSGQAQPPRQTLSAEETLQVVAMNRGAIGFVERSRVDRRVRTVLLLSERAEP</sequence>